<dbReference type="InterPro" id="IPR012504">
    <property type="entry name" value="Spore_YabP"/>
</dbReference>
<evidence type="ECO:0000313" key="1">
    <source>
        <dbReference type="EMBL" id="EKC74622.1"/>
    </source>
</evidence>
<gene>
    <name evidence="1" type="ORF">OBE_01787</name>
</gene>
<dbReference type="NCBIfam" id="TIGR02892">
    <property type="entry name" value="spore_yabP"/>
    <property type="match status" value="1"/>
</dbReference>
<accession>K1TNA1</accession>
<dbReference type="Pfam" id="PF07873">
    <property type="entry name" value="YabP"/>
    <property type="match status" value="1"/>
</dbReference>
<dbReference type="AlphaFoldDB" id="K1TNA1"/>
<proteinExistence type="predicted"/>
<dbReference type="InterPro" id="IPR022476">
    <property type="entry name" value="Spore_YabP/YqfC"/>
</dbReference>
<sequence>MEKMDSGINSYNHTVTMIERKSFVTSGVKKIENFDETQFLLDTVMGFLLVKGEGLELIKLDTIQGTVTIKGMINSLTYLDENGKKDKESSIFNRLFK</sequence>
<reference evidence="1" key="1">
    <citation type="journal article" date="2013" name="Environ. Microbiol.">
        <title>Microbiota from the distal guts of lean and obese adolescents exhibit partial functional redundancy besides clear differences in community structure.</title>
        <authorList>
            <person name="Ferrer M."/>
            <person name="Ruiz A."/>
            <person name="Lanza F."/>
            <person name="Haange S.B."/>
            <person name="Oberbach A."/>
            <person name="Till H."/>
            <person name="Bargiela R."/>
            <person name="Campoy C."/>
            <person name="Segura M.T."/>
            <person name="Richter M."/>
            <person name="von Bergen M."/>
            <person name="Seifert J."/>
            <person name="Suarez A."/>
        </authorList>
    </citation>
    <scope>NUCLEOTIDE SEQUENCE</scope>
</reference>
<dbReference type="Gene3D" id="2.60.40.2000">
    <property type="match status" value="1"/>
</dbReference>
<dbReference type="InterPro" id="IPR038705">
    <property type="entry name" value="YabP_sf"/>
</dbReference>
<organism evidence="1">
    <name type="scientific">human gut metagenome</name>
    <dbReference type="NCBI Taxonomy" id="408170"/>
    <lineage>
        <taxon>unclassified sequences</taxon>
        <taxon>metagenomes</taxon>
        <taxon>organismal metagenomes</taxon>
    </lineage>
</organism>
<dbReference type="PIRSF" id="PIRSF011576">
    <property type="entry name" value="YabP"/>
    <property type="match status" value="1"/>
</dbReference>
<name>K1TNA1_9ZZZZ</name>
<dbReference type="EMBL" id="AJWZ01001172">
    <property type="protein sequence ID" value="EKC74622.1"/>
    <property type="molecule type" value="Genomic_DNA"/>
</dbReference>
<dbReference type="GO" id="GO:0030435">
    <property type="term" value="P:sporulation resulting in formation of a cellular spore"/>
    <property type="evidence" value="ECO:0007669"/>
    <property type="project" value="InterPro"/>
</dbReference>
<comment type="caution">
    <text evidence="1">The sequence shown here is derived from an EMBL/GenBank/DDBJ whole genome shotgun (WGS) entry which is preliminary data.</text>
</comment>
<protein>
    <submittedName>
        <fullName evidence="1">Sporulation protein YabP</fullName>
    </submittedName>
</protein>